<evidence type="ECO:0000256" key="2">
    <source>
        <dbReference type="SAM" id="MobiDB-lite"/>
    </source>
</evidence>
<dbReference type="GeneID" id="110086450"/>
<feature type="domain" description="HTH OST-type" evidence="3">
    <location>
        <begin position="7"/>
        <end position="80"/>
    </location>
</feature>
<sequence>MAFEERDPGDLKLRIVDLLLGHPQGVNFGDFSGAFYQLHGFHPHIYLYGYSSLRQLIADMKDLVVVECGSQTPVMKLVNGLNLDRWLEGEENGLQNPQEESQCLINGEQAEQLSVGLADVLAALHNLLTNYTSGLRITKLQEFLLASDGIDLEKVSIGQGYKDALEFLETQMPELNIHYREDRSNSVVKLPAGTSGPAPSPGPGFSACNRDVVTQRPMAKSPVGLADVLVALSSLLTDYKSGLMITKLQEFLLARDGVDLEKFSIGQGYMDTLMFLETQMPELNIHYQKDRLKCVVQLSADASTSSASSDIQNSVEEPPSRAPVLSDVVEKVTNLLAKYKFGLKIKKLQEFLLAGDGIDLKKFSISQGYMDTLEFLEAQMQELIIQYQEDRLSCVVQLLADITAAVTNLLDKYELGLKIRKVKKLLRTRDGIDLQKISISQGYMDTLEFLEAKMPELNIQYQGKRLNCVVQLPAVDPVDPVDLSDIVTAVTNLLVKYKSGLKIKKIQEFLLAADGIDLEKISISRGYKTMWKFLKAQMPDLILQHQGSLLKCIVQLPADSSVTSAASSIQNCVEGPAGRPPDSSVSSAASSIQNCVEGPTAQPPELSVAFFLIREVLKGQPHGLKVKKLKKALNKNCRFNLETFSSNLGYKDVMSCLQDMPGLLLRNITKPRNYVVQLESRACSPAPSLDSDFSACNSDTTSSGLKREEFGTTNLTPRPDFCASSADAVPQPPVAISPGACSPTPCPVPGFSACNTDTVPQKPVAKCSVGLADVLAALPNLLTNYKSGLRITKLQEFLLARDGIDLEKFSIGQGYKDTLEFLETQMPDLNIHYQEDRLKCVVQLSADASASSASSDIPNSVEEPPSQAPDGLSNILTAVTNLLAKYKSGLKIKKVQELLLAGDGIDLEKFSISQGYMDTLEFLEAQMQELIIQYQEDRLSSVVQLPAALLDIMAAVTNLLVKYKSGLKIKKVEKLLRTGDGIDLQKISISQGYTDTLEFLEAKMPELNIHYQENRLNCVVKLPADASPSSTSSDTQNSVEETASRAPVDPVDPVDLSNIVTAVTNLLVKYKLGLKIKKVQEFLLAEDGTDLQKISISHGYKTMLQFLEAQMPELIVQRQDSLLKCVVQLSAGTRVGL</sequence>
<dbReference type="Proteomes" id="UP001652642">
    <property type="component" value="Chromosome 6"/>
</dbReference>
<organism evidence="4 6">
    <name type="scientific">Pogona vitticeps</name>
    <name type="common">central bearded dragon</name>
    <dbReference type="NCBI Taxonomy" id="103695"/>
    <lineage>
        <taxon>Eukaryota</taxon>
        <taxon>Metazoa</taxon>
        <taxon>Chordata</taxon>
        <taxon>Craniata</taxon>
        <taxon>Vertebrata</taxon>
        <taxon>Euteleostomi</taxon>
        <taxon>Lepidosauria</taxon>
        <taxon>Squamata</taxon>
        <taxon>Bifurcata</taxon>
        <taxon>Unidentata</taxon>
        <taxon>Episquamata</taxon>
        <taxon>Toxicofera</taxon>
        <taxon>Iguania</taxon>
        <taxon>Acrodonta</taxon>
        <taxon>Agamidae</taxon>
        <taxon>Amphibolurinae</taxon>
        <taxon>Pogona</taxon>
    </lineage>
</organism>
<evidence type="ECO:0000313" key="6">
    <source>
        <dbReference type="RefSeq" id="XP_072860569.1"/>
    </source>
</evidence>
<evidence type="ECO:0000313" key="4">
    <source>
        <dbReference type="Proteomes" id="UP001652642"/>
    </source>
</evidence>
<dbReference type="PROSITE" id="PS51644">
    <property type="entry name" value="HTH_OST"/>
    <property type="match status" value="1"/>
</dbReference>
<keyword evidence="4" id="KW-1185">Reference proteome</keyword>
<dbReference type="InterPro" id="IPR025605">
    <property type="entry name" value="OST-HTH/LOTUS_dom"/>
</dbReference>
<dbReference type="RefSeq" id="XP_072860569.1">
    <property type="nucleotide sequence ID" value="XM_073004468.1"/>
</dbReference>
<gene>
    <name evidence="5 6" type="primary">LOC110086450</name>
</gene>
<proteinExistence type="predicted"/>
<reference evidence="5 6" key="1">
    <citation type="submission" date="2025-05" db="UniProtKB">
        <authorList>
            <consortium name="RefSeq"/>
        </authorList>
    </citation>
    <scope>IDENTIFICATION</scope>
</reference>
<evidence type="ECO:0000256" key="1">
    <source>
        <dbReference type="ARBA" id="ARBA00022782"/>
    </source>
</evidence>
<dbReference type="RefSeq" id="XP_072860568.1">
    <property type="nucleotide sequence ID" value="XM_073004467.1"/>
</dbReference>
<dbReference type="InterPro" id="IPR041966">
    <property type="entry name" value="LOTUS-like"/>
</dbReference>
<protein>
    <submittedName>
        <fullName evidence="5 6">Uncharacterized protein isoform X1</fullName>
    </submittedName>
</protein>
<evidence type="ECO:0000313" key="5">
    <source>
        <dbReference type="RefSeq" id="XP_072860568.1"/>
    </source>
</evidence>
<feature type="compositionally biased region" description="Low complexity" evidence="2">
    <location>
        <begin position="1026"/>
        <end position="1035"/>
    </location>
</feature>
<dbReference type="Pfam" id="PF12872">
    <property type="entry name" value="OST-HTH"/>
    <property type="match status" value="1"/>
</dbReference>
<keyword evidence="1" id="KW-0221">Differentiation</keyword>
<name>A0ABM5GSC5_9SAUR</name>
<feature type="region of interest" description="Disordered" evidence="2">
    <location>
        <begin position="1026"/>
        <end position="1047"/>
    </location>
</feature>
<dbReference type="Gene3D" id="3.30.420.610">
    <property type="entry name" value="LOTUS domain-like"/>
    <property type="match status" value="2"/>
</dbReference>
<accession>A0ABM5GSC5</accession>
<evidence type="ECO:0000259" key="3">
    <source>
        <dbReference type="PROSITE" id="PS51644"/>
    </source>
</evidence>